<feature type="transmembrane region" description="Helical" evidence="1">
    <location>
        <begin position="792"/>
        <end position="816"/>
    </location>
</feature>
<dbReference type="GO" id="GO:0005886">
    <property type="term" value="C:plasma membrane"/>
    <property type="evidence" value="ECO:0007669"/>
    <property type="project" value="TreeGrafter"/>
</dbReference>
<dbReference type="PANTHER" id="PTHR30287:SF2">
    <property type="entry name" value="BLL1001 PROTEIN"/>
    <property type="match status" value="1"/>
</dbReference>
<feature type="transmembrane region" description="Helical" evidence="1">
    <location>
        <begin position="252"/>
        <end position="272"/>
    </location>
</feature>
<dbReference type="AlphaFoldDB" id="A0A8G1UFQ1"/>
<evidence type="ECO:0000256" key="1">
    <source>
        <dbReference type="SAM" id="Phobius"/>
    </source>
</evidence>
<feature type="transmembrane region" description="Helical" evidence="1">
    <location>
        <begin position="464"/>
        <end position="485"/>
    </location>
</feature>
<dbReference type="Proteomes" id="UP000267408">
    <property type="component" value="Unassembled WGS sequence"/>
</dbReference>
<protein>
    <recommendedName>
        <fullName evidence="4">ABC transport system permease protein</fullName>
    </recommendedName>
</protein>
<sequence length="827" mass="85650">MRAPRETNLWLAWRLVIGRGWRRFTLVALFAVPVLLSAASLQVIGMLNLTGEQKVRSQLGGADLSVTAPGGGPSGPAVLPVPPAGAGQVLQGRSSPAFPLVLSGTTQQVGYRETDWSSPLASGLLRTLTGRLPAAADEIVLSRTLAEDNHLGPGDSVVFPWAPASAKDARVVGTVEDPTAYRARFAAGGPGLFARWDDHGHGALLGLATTWLVKTDPATGTGLANAARGRRWQVVTRASLSSARTLLDAQPGLLAVPGAAIVLFGAAAAFSLRMRRLNRQLGLLSAVGFSGDRLVRLARTGGAAAVTAGTAAGLVGGVLLGQAARPLVRQAVQRDLGAFSLPFTALGLLALGAVASGVAGIWLPTRAARTSSVRERLTRASRPTGRSRRRTVVAVTGALGGLALLFAAAQDAGVVGAVGSVLLVAAALAALPDALHLLARFAARLPLSGRFALRDLDRERRRPVAAIASSALAVVLAVGAATFVASQTERDRTSYVGSRHLDQVEVPLRYTEPSAAVLAAFRGAVGDTVPVEAVQSVVPKGAGPRTEGNRLSVPKAVLRAGPLQPGIVAVVDTGAQFRDLTGRTPTPREWAALTGQRVLVLDPDLPDGLTGAVLYAQTRREDPGLQVAVDTVRSDPVDPATLVQAKAVMTGAAARAKDLDVFTDGYRATLPATPPADLEERLGRALEPLGVPTSDLHVERGYRPPLPARWSVMLTIGAAVALLSAMTAVGGAAQELRPRLLLLRVIGFPGGVQRRVLAVQAAVIVGLAMLIGTLGGWLVAGSQLWPQHVPVVLPWPLVLATALGVTALAAAAAAALRPRTGTRLRER</sequence>
<evidence type="ECO:0008006" key="4">
    <source>
        <dbReference type="Google" id="ProtNLM"/>
    </source>
</evidence>
<evidence type="ECO:0000313" key="3">
    <source>
        <dbReference type="Proteomes" id="UP000267408"/>
    </source>
</evidence>
<organism evidence="2 3">
    <name type="scientific">Kitasatospora cineracea</name>
    <dbReference type="NCBI Taxonomy" id="88074"/>
    <lineage>
        <taxon>Bacteria</taxon>
        <taxon>Bacillati</taxon>
        <taxon>Actinomycetota</taxon>
        <taxon>Actinomycetes</taxon>
        <taxon>Kitasatosporales</taxon>
        <taxon>Streptomycetaceae</taxon>
        <taxon>Kitasatospora</taxon>
    </lineage>
</organism>
<feature type="transmembrane region" description="Helical" evidence="1">
    <location>
        <begin position="710"/>
        <end position="736"/>
    </location>
</feature>
<reference evidence="2 3" key="1">
    <citation type="submission" date="2018-11" db="EMBL/GenBank/DDBJ databases">
        <title>Sequencing the genomes of 1000 actinobacteria strains.</title>
        <authorList>
            <person name="Klenk H.-P."/>
        </authorList>
    </citation>
    <scope>NUCLEOTIDE SEQUENCE [LARGE SCALE GENOMIC DNA]</scope>
    <source>
        <strain evidence="2 3">DSM 44780</strain>
    </source>
</reference>
<keyword evidence="1" id="KW-0812">Transmembrane</keyword>
<evidence type="ECO:0000313" key="2">
    <source>
        <dbReference type="EMBL" id="ROR43093.1"/>
    </source>
</evidence>
<feature type="transmembrane region" description="Helical" evidence="1">
    <location>
        <begin position="303"/>
        <end position="323"/>
    </location>
</feature>
<dbReference type="InterPro" id="IPR038766">
    <property type="entry name" value="Membrane_comp_ABC_pdt"/>
</dbReference>
<keyword evidence="1" id="KW-1133">Transmembrane helix</keyword>
<feature type="transmembrane region" description="Helical" evidence="1">
    <location>
        <begin position="343"/>
        <end position="364"/>
    </location>
</feature>
<feature type="transmembrane region" description="Helical" evidence="1">
    <location>
        <begin position="757"/>
        <end position="780"/>
    </location>
</feature>
<feature type="transmembrane region" description="Helical" evidence="1">
    <location>
        <begin position="391"/>
        <end position="409"/>
    </location>
</feature>
<name>A0A8G1UFQ1_9ACTN</name>
<feature type="transmembrane region" description="Helical" evidence="1">
    <location>
        <begin position="421"/>
        <end position="443"/>
    </location>
</feature>
<proteinExistence type="predicted"/>
<accession>A0A8G1UFQ1</accession>
<keyword evidence="1" id="KW-0472">Membrane</keyword>
<dbReference type="PANTHER" id="PTHR30287">
    <property type="entry name" value="MEMBRANE COMPONENT OF PREDICTED ABC SUPERFAMILY METABOLITE UPTAKE TRANSPORTER"/>
    <property type="match status" value="1"/>
</dbReference>
<comment type="caution">
    <text evidence="2">The sequence shown here is derived from an EMBL/GenBank/DDBJ whole genome shotgun (WGS) entry which is preliminary data.</text>
</comment>
<dbReference type="OrthoDB" id="3997034at2"/>
<gene>
    <name evidence="2" type="ORF">EDD39_1234</name>
</gene>
<dbReference type="EMBL" id="RJVJ01000001">
    <property type="protein sequence ID" value="ROR43093.1"/>
    <property type="molecule type" value="Genomic_DNA"/>
</dbReference>
<dbReference type="RefSeq" id="WP_123553785.1">
    <property type="nucleotide sequence ID" value="NZ_RJVJ01000001.1"/>
</dbReference>